<evidence type="ECO:0000313" key="2">
    <source>
        <dbReference type="Proteomes" id="UP000244722"/>
    </source>
</evidence>
<dbReference type="OrthoDB" id="5355583at2759"/>
<protein>
    <submittedName>
        <fullName evidence="1">Uncharacterized protein</fullName>
    </submittedName>
</protein>
<name>A0A2T6ZVK5_TUBBO</name>
<reference evidence="1 2" key="1">
    <citation type="submission" date="2017-04" db="EMBL/GenBank/DDBJ databases">
        <title>Draft genome sequence of Tuber borchii Vittad., a whitish edible truffle.</title>
        <authorList>
            <consortium name="DOE Joint Genome Institute"/>
            <person name="Murat C."/>
            <person name="Kuo A."/>
            <person name="Barry K.W."/>
            <person name="Clum A."/>
            <person name="Dockter R.B."/>
            <person name="Fauchery L."/>
            <person name="Iotti M."/>
            <person name="Kohler A."/>
            <person name="Labutti K."/>
            <person name="Lindquist E.A."/>
            <person name="Lipzen A."/>
            <person name="Ohm R.A."/>
            <person name="Wang M."/>
            <person name="Grigoriev I.V."/>
            <person name="Zambonelli A."/>
            <person name="Martin F.M."/>
        </authorList>
    </citation>
    <scope>NUCLEOTIDE SEQUENCE [LARGE SCALE GENOMIC DNA]</scope>
    <source>
        <strain evidence="1 2">Tbo3840</strain>
    </source>
</reference>
<accession>A0A2T6ZVK5</accession>
<dbReference type="Proteomes" id="UP000244722">
    <property type="component" value="Unassembled WGS sequence"/>
</dbReference>
<gene>
    <name evidence="1" type="ORF">B9Z19DRAFT_1125034</name>
</gene>
<keyword evidence="2" id="KW-1185">Reference proteome</keyword>
<evidence type="ECO:0000313" key="1">
    <source>
        <dbReference type="EMBL" id="PUU79528.1"/>
    </source>
</evidence>
<dbReference type="EMBL" id="NESQ01000089">
    <property type="protein sequence ID" value="PUU79528.1"/>
    <property type="molecule type" value="Genomic_DNA"/>
</dbReference>
<comment type="caution">
    <text evidence="1">The sequence shown here is derived from an EMBL/GenBank/DDBJ whole genome shotgun (WGS) entry which is preliminary data.</text>
</comment>
<sequence length="360" mass="40609">MRQMYRVLEKSARNFGAAQQTALVRAWLNNDAGVWRRGKGPGGVGLGHSCALSGSSSKNDSPFKLQFLDPVTRCPDQTTRQATQPADIYECLRKHDFCLRPFRLIIIMTDDNTEPERGKAIGNTWDTWDRISYSKTTIQEAQERLGTTLDSLAHDAIPVEKMLEQCKSLGAVESERNELKRKVYKTIVQLLHVTGYPTKGDPDFGVANTGDLICLILFPIISHFQHKTGRSVRLRRDKEILSEESEMGDREEYLTMALILVDGQELILVIGAKECFVEEAIKQCLLTMKDMRDRNGVGEVYGFVTTGETWQMLSYDGAFRMTRKMDVLFDGMDRDPELWLKNRGEGNTAIVHGEPLEPAG</sequence>
<proteinExistence type="predicted"/>
<organism evidence="1 2">
    <name type="scientific">Tuber borchii</name>
    <name type="common">White truffle</name>
    <dbReference type="NCBI Taxonomy" id="42251"/>
    <lineage>
        <taxon>Eukaryota</taxon>
        <taxon>Fungi</taxon>
        <taxon>Dikarya</taxon>
        <taxon>Ascomycota</taxon>
        <taxon>Pezizomycotina</taxon>
        <taxon>Pezizomycetes</taxon>
        <taxon>Pezizales</taxon>
        <taxon>Tuberaceae</taxon>
        <taxon>Tuber</taxon>
    </lineage>
</organism>
<dbReference type="AlphaFoldDB" id="A0A2T6ZVK5"/>